<feature type="transmembrane region" description="Helical" evidence="1">
    <location>
        <begin position="41"/>
        <end position="59"/>
    </location>
</feature>
<sequence length="361" mass="40247">MLPLAYVLYDLNSQRHFSLRHSIVLLVGVAYLNWLHKLAHIWLFGVVILVTFAYFFASGSDLTTLTKKKSLGIIAAYAVFVFWNSAARMSVIVVRIRALFGGAPTEVSNFGLLQSPVPLLLTFIGSSIILGLVIAGTIVILRNDSAVLNQNRVMWTTILTALIPLSTVYFPGPAYLLESIAAGLNLFRISRYGIPFVALISSIGLCALWQRSQVQRVVLALLLVTGGVVTASNDIYTRDNSLANTDAAMNYLTQEQYQAANWTWNHKLSAAMSQTVYSYYRGIEIAEWRVRPPDPRFITRDQQLCSVPLMVDGVLLDRRGHMVIEDNGQLSANHVIRDEHSINSSRSKLYTNGKMRVYSKC</sequence>
<feature type="transmembrane region" description="Helical" evidence="1">
    <location>
        <begin position="192"/>
        <end position="210"/>
    </location>
</feature>
<dbReference type="Proteomes" id="UP001595821">
    <property type="component" value="Unassembled WGS sequence"/>
</dbReference>
<name>A0ABD5NX66_9EURY</name>
<keyword evidence="1" id="KW-1133">Transmembrane helix</keyword>
<evidence type="ECO:0000313" key="2">
    <source>
        <dbReference type="EMBL" id="MFC4246659.1"/>
    </source>
</evidence>
<evidence type="ECO:0000313" key="3">
    <source>
        <dbReference type="Proteomes" id="UP001595821"/>
    </source>
</evidence>
<reference evidence="2 3" key="1">
    <citation type="journal article" date="2014" name="Int. J. Syst. Evol. Microbiol.">
        <title>Complete genome sequence of Corynebacterium casei LMG S-19264T (=DSM 44701T), isolated from a smear-ripened cheese.</title>
        <authorList>
            <consortium name="US DOE Joint Genome Institute (JGI-PGF)"/>
            <person name="Walter F."/>
            <person name="Albersmeier A."/>
            <person name="Kalinowski J."/>
            <person name="Ruckert C."/>
        </authorList>
    </citation>
    <scope>NUCLEOTIDE SEQUENCE [LARGE SCALE GENOMIC DNA]</scope>
    <source>
        <strain evidence="2 3">IBRC-M 10912</strain>
    </source>
</reference>
<protein>
    <recommendedName>
        <fullName evidence="4">Glycosyltransferase RgtA/B/C/D-like domain-containing protein</fullName>
    </recommendedName>
</protein>
<evidence type="ECO:0000256" key="1">
    <source>
        <dbReference type="SAM" id="Phobius"/>
    </source>
</evidence>
<dbReference type="EMBL" id="JBHSDJ010000014">
    <property type="protein sequence ID" value="MFC4246659.1"/>
    <property type="molecule type" value="Genomic_DNA"/>
</dbReference>
<evidence type="ECO:0008006" key="4">
    <source>
        <dbReference type="Google" id="ProtNLM"/>
    </source>
</evidence>
<feature type="transmembrane region" description="Helical" evidence="1">
    <location>
        <begin position="153"/>
        <end position="172"/>
    </location>
</feature>
<gene>
    <name evidence="2" type="ORF">ACFOZ7_06565</name>
</gene>
<comment type="caution">
    <text evidence="2">The sequence shown here is derived from an EMBL/GenBank/DDBJ whole genome shotgun (WGS) entry which is preliminary data.</text>
</comment>
<keyword evidence="1" id="KW-0812">Transmembrane</keyword>
<keyword evidence="1" id="KW-0472">Membrane</keyword>
<proteinExistence type="predicted"/>
<accession>A0ABD5NX66</accession>
<feature type="transmembrane region" description="Helical" evidence="1">
    <location>
        <begin position="71"/>
        <end position="96"/>
    </location>
</feature>
<organism evidence="2 3">
    <name type="scientific">Natribaculum luteum</name>
    <dbReference type="NCBI Taxonomy" id="1586232"/>
    <lineage>
        <taxon>Archaea</taxon>
        <taxon>Methanobacteriati</taxon>
        <taxon>Methanobacteriota</taxon>
        <taxon>Stenosarchaea group</taxon>
        <taxon>Halobacteria</taxon>
        <taxon>Halobacteriales</taxon>
        <taxon>Natrialbaceae</taxon>
        <taxon>Natribaculum</taxon>
    </lineage>
</organism>
<feature type="transmembrane region" description="Helical" evidence="1">
    <location>
        <begin position="116"/>
        <end position="141"/>
    </location>
</feature>
<dbReference type="AlphaFoldDB" id="A0ABD5NX66"/>